<evidence type="ECO:0000256" key="11">
    <source>
        <dbReference type="ARBA" id="ARBA00023136"/>
    </source>
</evidence>
<dbReference type="InterPro" id="IPR010908">
    <property type="entry name" value="Longin_dom"/>
</dbReference>
<comment type="subcellular location">
    <subcellularLocation>
        <location evidence="1">Endoplasmic reticulum membrane</location>
        <topology evidence="1">Single-pass type IV membrane protein</topology>
    </subcellularLocation>
    <subcellularLocation>
        <location evidence="2">Golgi apparatus membrane</location>
        <topology evidence="2">Single-pass type IV membrane protein</topology>
    </subcellularLocation>
</comment>
<feature type="transmembrane region" description="Helical" evidence="14">
    <location>
        <begin position="184"/>
        <end position="203"/>
    </location>
</feature>
<keyword evidence="7" id="KW-0653">Protein transport</keyword>
<evidence type="ECO:0000256" key="1">
    <source>
        <dbReference type="ARBA" id="ARBA00004163"/>
    </source>
</evidence>
<evidence type="ECO:0000256" key="4">
    <source>
        <dbReference type="ARBA" id="ARBA00022448"/>
    </source>
</evidence>
<dbReference type="Pfam" id="PF00957">
    <property type="entry name" value="Synaptobrevin"/>
    <property type="match status" value="1"/>
</dbReference>
<keyword evidence="4" id="KW-0813">Transport</keyword>
<dbReference type="PROSITE" id="PS50892">
    <property type="entry name" value="V_SNARE"/>
    <property type="match status" value="1"/>
</dbReference>
<dbReference type="GO" id="GO:0006888">
    <property type="term" value="P:endoplasmic reticulum to Golgi vesicle-mediated transport"/>
    <property type="evidence" value="ECO:0007669"/>
    <property type="project" value="InterPro"/>
</dbReference>
<evidence type="ECO:0000256" key="10">
    <source>
        <dbReference type="ARBA" id="ARBA00023054"/>
    </source>
</evidence>
<name>A0A9N9BHR2_9GLOM</name>
<comment type="similarity">
    <text evidence="3">Belongs to the synaptobrevin family.</text>
</comment>
<reference evidence="17" key="1">
    <citation type="submission" date="2021-06" db="EMBL/GenBank/DDBJ databases">
        <authorList>
            <person name="Kallberg Y."/>
            <person name="Tangrot J."/>
            <person name="Rosling A."/>
        </authorList>
    </citation>
    <scope>NUCLEOTIDE SEQUENCE</scope>
    <source>
        <strain evidence="17">MT106</strain>
    </source>
</reference>
<dbReference type="PROSITE" id="PS50859">
    <property type="entry name" value="LONGIN"/>
    <property type="match status" value="1"/>
</dbReference>
<keyword evidence="18" id="KW-1185">Reference proteome</keyword>
<dbReference type="GO" id="GO:0006890">
    <property type="term" value="P:retrograde vesicle-mediated transport, Golgi to endoplasmic reticulum"/>
    <property type="evidence" value="ECO:0007669"/>
    <property type="project" value="InterPro"/>
</dbReference>
<evidence type="ECO:0000256" key="8">
    <source>
        <dbReference type="ARBA" id="ARBA00022989"/>
    </source>
</evidence>
<dbReference type="InterPro" id="IPR011012">
    <property type="entry name" value="Longin-like_dom_sf"/>
</dbReference>
<keyword evidence="6" id="KW-0256">Endoplasmic reticulum</keyword>
<evidence type="ECO:0000313" key="18">
    <source>
        <dbReference type="Proteomes" id="UP000789831"/>
    </source>
</evidence>
<dbReference type="SUPFAM" id="SSF64356">
    <property type="entry name" value="SNARE-like"/>
    <property type="match status" value="1"/>
</dbReference>
<evidence type="ECO:0000256" key="7">
    <source>
        <dbReference type="ARBA" id="ARBA00022927"/>
    </source>
</evidence>
<sequence length="205" mass="24358">MVKSTIIARISDGLPLAASVDNEQGGEAELAEYKQKAKLLFKKMNEHSEDKCSIESGNYYFHDRSYPRQLAFSYLDELAKEFYTLYGNEIEKKNLRPYAFVKFDTFMQKTKKVYQNTRTQQNLDRLNTELSEVANIMTKNLENVLWRGEGLDKMSSLSDQLRYESQKYKKSARDLNLQLLYRKYGPPVVIFLVLFLVIYWRYWWY</sequence>
<evidence type="ECO:0000256" key="2">
    <source>
        <dbReference type="ARBA" id="ARBA00004409"/>
    </source>
</evidence>
<protein>
    <recommendedName>
        <fullName evidence="12">Protein transport protein SEC22</fullName>
    </recommendedName>
</protein>
<evidence type="ECO:0000256" key="9">
    <source>
        <dbReference type="ARBA" id="ARBA00023034"/>
    </source>
</evidence>
<proteinExistence type="inferred from homology"/>
<keyword evidence="9" id="KW-0333">Golgi apparatus</keyword>
<evidence type="ECO:0000313" key="17">
    <source>
        <dbReference type="EMBL" id="CAG8566263.1"/>
    </source>
</evidence>
<dbReference type="PANTHER" id="PTHR45837">
    <property type="entry name" value="VESICLE-TRAFFICKING PROTEIN SEC22B"/>
    <property type="match status" value="1"/>
</dbReference>
<evidence type="ECO:0000256" key="12">
    <source>
        <dbReference type="ARBA" id="ARBA00024249"/>
    </source>
</evidence>
<dbReference type="InterPro" id="IPR042855">
    <property type="entry name" value="V_SNARE_CC"/>
</dbReference>
<dbReference type="GO" id="GO:0000139">
    <property type="term" value="C:Golgi membrane"/>
    <property type="evidence" value="ECO:0007669"/>
    <property type="project" value="UniProtKB-SubCell"/>
</dbReference>
<dbReference type="SMART" id="SM01270">
    <property type="entry name" value="Longin"/>
    <property type="match status" value="1"/>
</dbReference>
<evidence type="ECO:0000256" key="6">
    <source>
        <dbReference type="ARBA" id="ARBA00022824"/>
    </source>
</evidence>
<evidence type="ECO:0000259" key="16">
    <source>
        <dbReference type="PROSITE" id="PS50892"/>
    </source>
</evidence>
<keyword evidence="11 14" id="KW-0472">Membrane</keyword>
<evidence type="ECO:0000256" key="13">
    <source>
        <dbReference type="PROSITE-ProRule" id="PRU00290"/>
    </source>
</evidence>
<keyword evidence="10 13" id="KW-0175">Coiled coil</keyword>
<dbReference type="CDD" id="cd14824">
    <property type="entry name" value="Longin"/>
    <property type="match status" value="1"/>
</dbReference>
<feature type="domain" description="V-SNARE coiled-coil homology" evidence="16">
    <location>
        <begin position="122"/>
        <end position="182"/>
    </location>
</feature>
<evidence type="ECO:0000256" key="5">
    <source>
        <dbReference type="ARBA" id="ARBA00022692"/>
    </source>
</evidence>
<feature type="domain" description="Longin" evidence="15">
    <location>
        <begin position="6"/>
        <end position="107"/>
    </location>
</feature>
<evidence type="ECO:0000256" key="3">
    <source>
        <dbReference type="ARBA" id="ARBA00008025"/>
    </source>
</evidence>
<dbReference type="Proteomes" id="UP000789831">
    <property type="component" value="Unassembled WGS sequence"/>
</dbReference>
<dbReference type="GO" id="GO:0005789">
    <property type="term" value="C:endoplasmic reticulum membrane"/>
    <property type="evidence" value="ECO:0007669"/>
    <property type="project" value="UniProtKB-SubCell"/>
</dbReference>
<dbReference type="GO" id="GO:0005484">
    <property type="term" value="F:SNAP receptor activity"/>
    <property type="evidence" value="ECO:0007669"/>
    <property type="project" value="InterPro"/>
</dbReference>
<dbReference type="EMBL" id="CAJVPL010001343">
    <property type="protein sequence ID" value="CAG8566263.1"/>
    <property type="molecule type" value="Genomic_DNA"/>
</dbReference>
<accession>A0A9N9BHR2</accession>
<dbReference type="Gene3D" id="1.20.5.110">
    <property type="match status" value="1"/>
</dbReference>
<dbReference type="AlphaFoldDB" id="A0A9N9BHR2"/>
<dbReference type="Pfam" id="PF13774">
    <property type="entry name" value="Longin"/>
    <property type="match status" value="1"/>
</dbReference>
<evidence type="ECO:0000256" key="14">
    <source>
        <dbReference type="SAM" id="Phobius"/>
    </source>
</evidence>
<dbReference type="Gene3D" id="3.30.450.50">
    <property type="entry name" value="Longin domain"/>
    <property type="match status" value="2"/>
</dbReference>
<organism evidence="17 18">
    <name type="scientific">Ambispora gerdemannii</name>
    <dbReference type="NCBI Taxonomy" id="144530"/>
    <lineage>
        <taxon>Eukaryota</taxon>
        <taxon>Fungi</taxon>
        <taxon>Fungi incertae sedis</taxon>
        <taxon>Mucoromycota</taxon>
        <taxon>Glomeromycotina</taxon>
        <taxon>Glomeromycetes</taxon>
        <taxon>Archaeosporales</taxon>
        <taxon>Ambisporaceae</taxon>
        <taxon>Ambispora</taxon>
    </lineage>
</organism>
<dbReference type="SUPFAM" id="SSF58038">
    <property type="entry name" value="SNARE fusion complex"/>
    <property type="match status" value="1"/>
</dbReference>
<evidence type="ECO:0000259" key="15">
    <source>
        <dbReference type="PROSITE" id="PS50859"/>
    </source>
</evidence>
<keyword evidence="5 14" id="KW-0812">Transmembrane</keyword>
<dbReference type="GO" id="GO:0015031">
    <property type="term" value="P:protein transport"/>
    <property type="evidence" value="ECO:0007669"/>
    <property type="project" value="UniProtKB-KW"/>
</dbReference>
<comment type="caution">
    <text evidence="17">The sequence shown here is derived from an EMBL/GenBank/DDBJ whole genome shotgun (WGS) entry which is preliminary data.</text>
</comment>
<dbReference type="OrthoDB" id="1719357at2759"/>
<keyword evidence="8 14" id="KW-1133">Transmembrane helix</keyword>
<dbReference type="InterPro" id="IPR044565">
    <property type="entry name" value="Sec22"/>
</dbReference>
<gene>
    <name evidence="17" type="ORF">AGERDE_LOCUS7407</name>
</gene>
<dbReference type="CDD" id="cd15866">
    <property type="entry name" value="R-SNARE_SEC22"/>
    <property type="match status" value="1"/>
</dbReference>